<feature type="region of interest" description="Disordered" evidence="1">
    <location>
        <begin position="59"/>
        <end position="99"/>
    </location>
</feature>
<sequence length="131" mass="15772">MEIFYINSLFYYFFKNFFLFLSNSKKGTGIVYEHAYYINMSNNTCDAIRHKTKRFSFKRKPFNSKQSGNEPKKDVKKVNEYQEPQEHHRKSEVDFHNKPKIVDDKINHDHIKQTETITQDDNSKMVIKILK</sequence>
<evidence type="ECO:0000313" key="2">
    <source>
        <dbReference type="EMBL" id="MBY18190.1"/>
    </source>
</evidence>
<dbReference type="AlphaFoldDB" id="A0A2S2NLY4"/>
<name>A0A2S2NLY4_SCHGA</name>
<proteinExistence type="predicted"/>
<organism evidence="2">
    <name type="scientific">Schizaphis graminum</name>
    <name type="common">Green bug aphid</name>
    <dbReference type="NCBI Taxonomy" id="13262"/>
    <lineage>
        <taxon>Eukaryota</taxon>
        <taxon>Metazoa</taxon>
        <taxon>Ecdysozoa</taxon>
        <taxon>Arthropoda</taxon>
        <taxon>Hexapoda</taxon>
        <taxon>Insecta</taxon>
        <taxon>Pterygota</taxon>
        <taxon>Neoptera</taxon>
        <taxon>Paraneoptera</taxon>
        <taxon>Hemiptera</taxon>
        <taxon>Sternorrhyncha</taxon>
        <taxon>Aphidomorpha</taxon>
        <taxon>Aphidoidea</taxon>
        <taxon>Aphididae</taxon>
        <taxon>Aphidini</taxon>
        <taxon>Schizaphis</taxon>
    </lineage>
</organism>
<evidence type="ECO:0000256" key="1">
    <source>
        <dbReference type="SAM" id="MobiDB-lite"/>
    </source>
</evidence>
<reference evidence="2" key="1">
    <citation type="submission" date="2018-04" db="EMBL/GenBank/DDBJ databases">
        <title>Transcriptome of Schizaphis graminum biotype I.</title>
        <authorList>
            <person name="Scully E.D."/>
            <person name="Geib S.M."/>
            <person name="Palmer N.A."/>
            <person name="Koch K."/>
            <person name="Bradshaw J."/>
            <person name="Heng-Moss T."/>
            <person name="Sarath G."/>
        </authorList>
    </citation>
    <scope>NUCLEOTIDE SEQUENCE</scope>
</reference>
<protein>
    <submittedName>
        <fullName evidence="2">Uncharacterized protein</fullName>
    </submittedName>
</protein>
<gene>
    <name evidence="2" type="ORF">g.935</name>
</gene>
<dbReference type="EMBL" id="GGMR01005571">
    <property type="protein sequence ID" value="MBY18190.1"/>
    <property type="molecule type" value="Transcribed_RNA"/>
</dbReference>
<feature type="compositionally biased region" description="Basic and acidic residues" evidence="1">
    <location>
        <begin position="70"/>
        <end position="99"/>
    </location>
</feature>
<accession>A0A2S2NLY4</accession>